<protein>
    <submittedName>
        <fullName evidence="1">HEPN domain-containing protein</fullName>
    </submittedName>
</protein>
<evidence type="ECO:0000313" key="2">
    <source>
        <dbReference type="Proteomes" id="UP000204551"/>
    </source>
</evidence>
<dbReference type="Proteomes" id="UP000204551">
    <property type="component" value="Chromosome"/>
</dbReference>
<evidence type="ECO:0000313" key="1">
    <source>
        <dbReference type="EMBL" id="ASO06416.1"/>
    </source>
</evidence>
<organism evidence="1 2">
    <name type="scientific">Arenibacter algicola</name>
    <dbReference type="NCBI Taxonomy" id="616991"/>
    <lineage>
        <taxon>Bacteria</taxon>
        <taxon>Pseudomonadati</taxon>
        <taxon>Bacteroidota</taxon>
        <taxon>Flavobacteriia</taxon>
        <taxon>Flavobacteriales</taxon>
        <taxon>Flavobacteriaceae</taxon>
        <taxon>Arenibacter</taxon>
    </lineage>
</organism>
<proteinExistence type="predicted"/>
<name>A0A221UZ93_9FLAO</name>
<reference evidence="1 2" key="1">
    <citation type="submission" date="2017-07" db="EMBL/GenBank/DDBJ databases">
        <title>Genome Sequence of Arenibacter algicola Strain SMS7 Isolated from a culture of the Diatom Skeletonema marinoi.</title>
        <authorList>
            <person name="Topel M."/>
            <person name="Pinder M.I.M."/>
            <person name="Johansson O.N."/>
            <person name="Kourtchenko O."/>
            <person name="Godhe A."/>
            <person name="Clarke A.K."/>
        </authorList>
    </citation>
    <scope>NUCLEOTIDE SEQUENCE [LARGE SCALE GENOMIC DNA]</scope>
    <source>
        <strain evidence="1 2">SMS7</strain>
    </source>
</reference>
<sequence length="154" mass="17838">MGHEISKSEQNIINTECRKNLENREPTKENTFVNESTSQVECQEPEEKDILNKIGGLAKEHFHTLKRYPSKKELYSVNLITEGYLETSFMISNLLKVCITALEADYIPNRVVPEPEHNIREVLGYVLNLIPYEEMEFLDEIRQLVPDMEAQGQP</sequence>
<accession>A0A221UZ93</accession>
<dbReference type="AlphaFoldDB" id="A0A221UZ93"/>
<dbReference type="EMBL" id="CP022515">
    <property type="protein sequence ID" value="ASO06416.1"/>
    <property type="molecule type" value="Genomic_DNA"/>
</dbReference>
<dbReference type="KEGG" id="aalg:AREALGSMS7_02984"/>
<gene>
    <name evidence="1" type="ORF">AREALGSMS7_02984</name>
</gene>